<reference evidence="2 3" key="1">
    <citation type="journal article" date="2013" name="Proc. Natl. Acad. Sci. U.S.A.">
        <title>Fine-scale variation in meiotic recombination in Mimulus inferred from population shotgun sequencing.</title>
        <authorList>
            <person name="Hellsten U."/>
            <person name="Wright K.M."/>
            <person name="Jenkins J."/>
            <person name="Shu S."/>
            <person name="Yuan Y."/>
            <person name="Wessler S.R."/>
            <person name="Schmutz J."/>
            <person name="Willis J.H."/>
            <person name="Rokhsar D.S."/>
        </authorList>
    </citation>
    <scope>NUCLEOTIDE SEQUENCE [LARGE SCALE GENOMIC DNA]</scope>
    <source>
        <strain evidence="3">cv. DUN x IM62</strain>
    </source>
</reference>
<dbReference type="PANTHER" id="PTHR31351:SF30">
    <property type="entry name" value="VAN3-BINDING PROTEIN-LIKE"/>
    <property type="match status" value="1"/>
</dbReference>
<dbReference type="STRING" id="4155.A0A022RXX7"/>
<dbReference type="Proteomes" id="UP000030748">
    <property type="component" value="Unassembled WGS sequence"/>
</dbReference>
<evidence type="ECO:0000259" key="1">
    <source>
        <dbReference type="Pfam" id="PF05703"/>
    </source>
</evidence>
<name>A0A022RXX7_ERYGU</name>
<keyword evidence="3" id="KW-1185">Reference proteome</keyword>
<dbReference type="PANTHER" id="PTHR31351">
    <property type="entry name" value="EXPRESSED PROTEIN"/>
    <property type="match status" value="1"/>
</dbReference>
<gene>
    <name evidence="2" type="ORF">MIMGU_mgv1a018604mg</name>
</gene>
<dbReference type="Pfam" id="PF05703">
    <property type="entry name" value="Auxin_canalis"/>
    <property type="match status" value="1"/>
</dbReference>
<evidence type="ECO:0000313" key="3">
    <source>
        <dbReference type="Proteomes" id="UP000030748"/>
    </source>
</evidence>
<dbReference type="InterPro" id="IPR040269">
    <property type="entry name" value="VAB"/>
</dbReference>
<protein>
    <recommendedName>
        <fullName evidence="1">VAN3-binding protein-like auxin canalisation domain-containing protein</fullName>
    </recommendedName>
</protein>
<accession>A0A022RXX7</accession>
<dbReference type="InterPro" id="IPR008546">
    <property type="entry name" value="VAN3-bd-like_auxin_canal"/>
</dbReference>
<feature type="domain" description="VAN3-binding protein-like auxin canalisation" evidence="1">
    <location>
        <begin position="44"/>
        <end position="159"/>
    </location>
</feature>
<dbReference type="EMBL" id="KI630190">
    <property type="protein sequence ID" value="EYU45357.1"/>
    <property type="molecule type" value="Genomic_DNA"/>
</dbReference>
<dbReference type="eggNOG" id="ENOG502S0IV">
    <property type="taxonomic scope" value="Eukaryota"/>
</dbReference>
<sequence length="203" mass="22385">MEIPKSPNRAMEFLSRSWSPADFLQTFSSNCDLVKMDFKPTKSWFGGKSFTSLFRSQKEKKKEERRLHTAELHAALSLTQLAAAIAGISSSSSSMCRSECSSEDMGNVISSAAALVTNVCAEVAESLGAHRARVRAAVDSGMAIQTPMDMIAITATAATWREECTRVSVYLKHDHLMFRFRKKYLGGALTSAKDPCWEGSHTY</sequence>
<dbReference type="AlphaFoldDB" id="A0A022RXX7"/>
<organism evidence="2 3">
    <name type="scientific">Erythranthe guttata</name>
    <name type="common">Yellow monkey flower</name>
    <name type="synonym">Mimulus guttatus</name>
    <dbReference type="NCBI Taxonomy" id="4155"/>
    <lineage>
        <taxon>Eukaryota</taxon>
        <taxon>Viridiplantae</taxon>
        <taxon>Streptophyta</taxon>
        <taxon>Embryophyta</taxon>
        <taxon>Tracheophyta</taxon>
        <taxon>Spermatophyta</taxon>
        <taxon>Magnoliopsida</taxon>
        <taxon>eudicotyledons</taxon>
        <taxon>Gunneridae</taxon>
        <taxon>Pentapetalae</taxon>
        <taxon>asterids</taxon>
        <taxon>lamiids</taxon>
        <taxon>Lamiales</taxon>
        <taxon>Phrymaceae</taxon>
        <taxon>Erythranthe</taxon>
    </lineage>
</organism>
<proteinExistence type="predicted"/>
<evidence type="ECO:0000313" key="2">
    <source>
        <dbReference type="EMBL" id="EYU45357.1"/>
    </source>
</evidence>